<dbReference type="PRINTS" id="PR00081">
    <property type="entry name" value="GDHRDH"/>
</dbReference>
<dbReference type="InterPro" id="IPR002347">
    <property type="entry name" value="SDR_fam"/>
</dbReference>
<gene>
    <name evidence="3" type="ORF">TH6_18090</name>
</gene>
<dbReference type="SUPFAM" id="SSF51735">
    <property type="entry name" value="NAD(P)-binding Rossmann-fold domains"/>
    <property type="match status" value="1"/>
</dbReference>
<dbReference type="NCBIfam" id="NF005559">
    <property type="entry name" value="PRK07231.1"/>
    <property type="match status" value="1"/>
</dbReference>
<organism evidence="3 4">
    <name type="scientific">Thalassospira profundimaris</name>
    <dbReference type="NCBI Taxonomy" id="502049"/>
    <lineage>
        <taxon>Bacteria</taxon>
        <taxon>Pseudomonadati</taxon>
        <taxon>Pseudomonadota</taxon>
        <taxon>Alphaproteobacteria</taxon>
        <taxon>Rhodospirillales</taxon>
        <taxon>Thalassospiraceae</taxon>
        <taxon>Thalassospira</taxon>
    </lineage>
</organism>
<proteinExistence type="inferred from homology"/>
<dbReference type="AlphaFoldDB" id="A0A367V409"/>
<comment type="caution">
    <text evidence="3">The sequence shown here is derived from an EMBL/GenBank/DDBJ whole genome shotgun (WGS) entry which is preliminary data.</text>
</comment>
<keyword evidence="2" id="KW-0560">Oxidoreductase</keyword>
<evidence type="ECO:0000256" key="2">
    <source>
        <dbReference type="ARBA" id="ARBA00023002"/>
    </source>
</evidence>
<dbReference type="Gene3D" id="3.40.50.720">
    <property type="entry name" value="NAD(P)-binding Rossmann-like Domain"/>
    <property type="match status" value="1"/>
</dbReference>
<dbReference type="NCBIfam" id="NF005681">
    <property type="entry name" value="PRK07478.1"/>
    <property type="match status" value="1"/>
</dbReference>
<sequence>MMLLEDKVVIITGASSGIGAASAKLFAQEGAKLVLAARSEDRLDQVVTEINGAGGKAFALAGDVCDEAFAKALVDAAIGEYGGLDVGFNNAGTLGSPGALNDIDVGEWEKTIRTNLTAAMFGAKYQMPEIAKRGGGSVIFTSTFVGHTIGLPGMTAYAASKMGLIGMAQCLAVEYGGANVRVNALLPGGTDTPMAASFANDPEARAMVEKFHALGRIAAPDEIARAALFLASDNSSFVTGSAMLADGGNSICKAA</sequence>
<comment type="similarity">
    <text evidence="1">Belongs to the short-chain dehydrogenases/reductases (SDR) family.</text>
</comment>
<evidence type="ECO:0000256" key="1">
    <source>
        <dbReference type="ARBA" id="ARBA00006484"/>
    </source>
</evidence>
<dbReference type="GO" id="GO:0016491">
    <property type="term" value="F:oxidoreductase activity"/>
    <property type="evidence" value="ECO:0007669"/>
    <property type="project" value="UniProtKB-KW"/>
</dbReference>
<protein>
    <submittedName>
        <fullName evidence="3">Short-chain dehydrogenase</fullName>
    </submittedName>
</protein>
<name>A0A367V409_9PROT</name>
<reference evidence="3 4" key="1">
    <citation type="submission" date="2014-07" db="EMBL/GenBank/DDBJ databases">
        <title>Draft genome sequence of Thalassospira profundimaris R8-17.</title>
        <authorList>
            <person name="Lai Q."/>
            <person name="Shao Z."/>
        </authorList>
    </citation>
    <scope>NUCLEOTIDE SEQUENCE [LARGE SCALE GENOMIC DNA]</scope>
    <source>
        <strain evidence="3 4">R8-17</strain>
    </source>
</reference>
<dbReference type="EMBL" id="JPWB01000009">
    <property type="protein sequence ID" value="RCK19917.1"/>
    <property type="molecule type" value="Genomic_DNA"/>
</dbReference>
<accession>A0A367V409</accession>
<evidence type="ECO:0000313" key="3">
    <source>
        <dbReference type="EMBL" id="RCK19917.1"/>
    </source>
</evidence>
<dbReference type="Proteomes" id="UP000253061">
    <property type="component" value="Unassembled WGS sequence"/>
</dbReference>
<dbReference type="CDD" id="cd05233">
    <property type="entry name" value="SDR_c"/>
    <property type="match status" value="1"/>
</dbReference>
<dbReference type="PANTHER" id="PTHR24321:SF11">
    <property type="entry name" value="BLR0893 PROTEIN"/>
    <property type="match status" value="1"/>
</dbReference>
<dbReference type="PANTHER" id="PTHR24321">
    <property type="entry name" value="DEHYDROGENASES, SHORT CHAIN"/>
    <property type="match status" value="1"/>
</dbReference>
<dbReference type="Pfam" id="PF13561">
    <property type="entry name" value="adh_short_C2"/>
    <property type="match status" value="1"/>
</dbReference>
<dbReference type="FunFam" id="3.40.50.720:FF:000084">
    <property type="entry name" value="Short-chain dehydrogenase reductase"/>
    <property type="match status" value="1"/>
</dbReference>
<dbReference type="PRINTS" id="PR00080">
    <property type="entry name" value="SDRFAMILY"/>
</dbReference>
<evidence type="ECO:0000313" key="4">
    <source>
        <dbReference type="Proteomes" id="UP000253061"/>
    </source>
</evidence>
<dbReference type="InterPro" id="IPR036291">
    <property type="entry name" value="NAD(P)-bd_dom_sf"/>
</dbReference>